<dbReference type="Pfam" id="PF00128">
    <property type="entry name" value="Alpha-amylase"/>
    <property type="match status" value="1"/>
</dbReference>
<dbReference type="EMBL" id="CP019606">
    <property type="protein sequence ID" value="AQP47210.1"/>
    <property type="molecule type" value="Genomic_DNA"/>
</dbReference>
<dbReference type="InterPro" id="IPR044901">
    <property type="entry name" value="Trehalose_TreZ_E-set_sf"/>
</dbReference>
<keyword evidence="9 14" id="KW-0326">Glycosidase</keyword>
<dbReference type="CDD" id="cd11325">
    <property type="entry name" value="AmyAc_GTHase"/>
    <property type="match status" value="1"/>
</dbReference>
<evidence type="ECO:0000256" key="6">
    <source>
        <dbReference type="ARBA" id="ARBA00022490"/>
    </source>
</evidence>
<dbReference type="OrthoDB" id="9800174at2"/>
<evidence type="ECO:0000256" key="7">
    <source>
        <dbReference type="ARBA" id="ARBA00022801"/>
    </source>
</evidence>
<keyword evidence="7 14" id="KW-0378">Hydrolase</keyword>
<dbReference type="AlphaFoldDB" id="A0A1Q2CMC5"/>
<dbReference type="GO" id="GO:0005737">
    <property type="term" value="C:cytoplasm"/>
    <property type="evidence" value="ECO:0007669"/>
    <property type="project" value="UniProtKB-SubCell"/>
</dbReference>
<sequence>MTAGSVWAPSAGSLSLRLGDGSDLAMLPEPEGWYRPERALLPGERYGFIVDGDGPFPDPRSLSLPDGVHGLSRVVDPAIFGRATNWPGRQVLGGVLYEMHVGTFTAEGTLDAAVARLDDLVALGVDAVELLPLAAFAGERGWGYDGVAPWSVHEGYGGQEALVRFVDAAHARGLGVILDVVHNHLGPEGAYVSRFGRYFSPRHQTPWGDGINLDDDGSAQVRDYLIGSARHFLVDVGVDGLRLDAVHALADDSPTHFLAELSLRKAEWEAETGRAMTLIAESDLNRPSMVMPVGTEPEARGMDAQWADDVHHALHAFFGREQSGYYVDFGDAHALAKALTRVFIHDGGFSRFRGQDWGAPVDPDSPYYDGHSFVVFLQDHDQVGNRAVGDRFAQHAGADDQAAAAALYLLSAFTPMLFMGEEWAASAPFPFFSHLGPDLGPLVTAGRAREFAAMGWDAATPDPQAGATFDSAKLDWAERADPGHARMLAWYQKLIGLRRDHEDLRDPRLGAVRVDVIDPNTLAMRRGDFLVVATRSTSTVQIDERDEVVATWSEVARPTATELILSSPGATILRRS</sequence>
<organism evidence="19 20">
    <name type="scientific">Tessaracoccus aquimaris</name>
    <dbReference type="NCBI Taxonomy" id="1332264"/>
    <lineage>
        <taxon>Bacteria</taxon>
        <taxon>Bacillati</taxon>
        <taxon>Actinomycetota</taxon>
        <taxon>Actinomycetes</taxon>
        <taxon>Propionibacteriales</taxon>
        <taxon>Propionibacteriaceae</taxon>
        <taxon>Tessaracoccus</taxon>
    </lineage>
</organism>
<evidence type="ECO:0000256" key="5">
    <source>
        <dbReference type="ARBA" id="ARBA00015938"/>
    </source>
</evidence>
<keyword evidence="6" id="KW-0963">Cytoplasm</keyword>
<dbReference type="KEGG" id="tes:BW730_06515"/>
<feature type="active site" description="Nucleophile" evidence="15">
    <location>
        <position position="244"/>
    </location>
</feature>
<evidence type="ECO:0000256" key="16">
    <source>
        <dbReference type="PIRSR" id="PIRSR006337-2"/>
    </source>
</evidence>
<evidence type="ECO:0000256" key="9">
    <source>
        <dbReference type="ARBA" id="ARBA00023295"/>
    </source>
</evidence>
<dbReference type="Gene3D" id="2.60.40.10">
    <property type="entry name" value="Immunoglobulins"/>
    <property type="match status" value="1"/>
</dbReference>
<reference evidence="20" key="1">
    <citation type="submission" date="2017-02" db="EMBL/GenBank/DDBJ databases">
        <title>Tessaracoccus aquaemaris sp. nov., isolated from the intestine of a Korean rockfish, Sebastes schlegelii, in a marine aquaculture pond.</title>
        <authorList>
            <person name="Tak E.J."/>
            <person name="Bae J.-W."/>
        </authorList>
    </citation>
    <scope>NUCLEOTIDE SEQUENCE [LARGE SCALE GENOMIC DNA]</scope>
    <source>
        <strain evidence="20">NSG39</strain>
    </source>
</reference>
<dbReference type="NCBIfam" id="TIGR02402">
    <property type="entry name" value="trehalose_TreZ"/>
    <property type="match status" value="1"/>
</dbReference>
<protein>
    <recommendedName>
        <fullName evidence="5 13">Malto-oligosyltrehalose trehalohydrolase</fullName>
        <shortName evidence="14">MTHase</shortName>
        <ecNumber evidence="4 13">3.2.1.141</ecNumber>
    </recommendedName>
    <alternativeName>
        <fullName evidence="11 14">4-alpha-D-((1-&gt;4)-alpha-D-glucano)trehalose trehalohydrolase</fullName>
    </alternativeName>
    <alternativeName>
        <fullName evidence="10 14">Maltooligosyl trehalose trehalohydrolase</fullName>
    </alternativeName>
</protein>
<evidence type="ECO:0000256" key="15">
    <source>
        <dbReference type="PIRSR" id="PIRSR006337-1"/>
    </source>
</evidence>
<comment type="similarity">
    <text evidence="3 14">Belongs to the glycosyl hydrolase 13 family.</text>
</comment>
<feature type="binding site" evidence="16">
    <location>
        <begin position="380"/>
        <end position="385"/>
    </location>
    <ligand>
        <name>substrate</name>
    </ligand>
</feature>
<evidence type="ECO:0000256" key="12">
    <source>
        <dbReference type="ARBA" id="ARBA00034013"/>
    </source>
</evidence>
<evidence type="ECO:0000256" key="11">
    <source>
        <dbReference type="ARBA" id="ARBA00033284"/>
    </source>
</evidence>
<feature type="binding site" evidence="16">
    <location>
        <begin position="308"/>
        <end position="312"/>
    </location>
    <ligand>
        <name>substrate</name>
    </ligand>
</feature>
<evidence type="ECO:0000256" key="17">
    <source>
        <dbReference type="PIRSR" id="PIRSR006337-3"/>
    </source>
</evidence>
<evidence type="ECO:0000256" key="4">
    <source>
        <dbReference type="ARBA" id="ARBA00012268"/>
    </source>
</evidence>
<name>A0A1Q2CMC5_9ACTN</name>
<dbReference type="InterPro" id="IPR012768">
    <property type="entry name" value="Trehalose_TreZ"/>
</dbReference>
<comment type="subcellular location">
    <subcellularLocation>
        <location evidence="1 15">Cytoplasm</location>
    </subcellularLocation>
</comment>
<dbReference type="InterPro" id="IPR017853">
    <property type="entry name" value="GH"/>
</dbReference>
<feature type="site" description="Transition state stabilizer" evidence="17">
    <location>
        <position position="381"/>
    </location>
</feature>
<evidence type="ECO:0000256" key="10">
    <source>
        <dbReference type="ARBA" id="ARBA00032057"/>
    </source>
</evidence>
<keyword evidence="8" id="KW-0119">Carbohydrate metabolism</keyword>
<evidence type="ECO:0000256" key="8">
    <source>
        <dbReference type="ARBA" id="ARBA00023277"/>
    </source>
</evidence>
<dbReference type="InterPro" id="IPR006047">
    <property type="entry name" value="GH13_cat_dom"/>
</dbReference>
<evidence type="ECO:0000256" key="1">
    <source>
        <dbReference type="ARBA" id="ARBA00004496"/>
    </source>
</evidence>
<evidence type="ECO:0000313" key="19">
    <source>
        <dbReference type="EMBL" id="AQP47210.1"/>
    </source>
</evidence>
<dbReference type="GO" id="GO:0005992">
    <property type="term" value="P:trehalose biosynthetic process"/>
    <property type="evidence" value="ECO:0007669"/>
    <property type="project" value="UniProtKB-UniRule"/>
</dbReference>
<dbReference type="InterPro" id="IPR013783">
    <property type="entry name" value="Ig-like_fold"/>
</dbReference>
<dbReference type="SUPFAM" id="SSF81296">
    <property type="entry name" value="E set domains"/>
    <property type="match status" value="1"/>
</dbReference>
<dbReference type="CDD" id="cd02853">
    <property type="entry name" value="E_set_MTHase_like_N"/>
    <property type="match status" value="1"/>
</dbReference>
<evidence type="ECO:0000256" key="2">
    <source>
        <dbReference type="ARBA" id="ARBA00005199"/>
    </source>
</evidence>
<gene>
    <name evidence="19" type="ORF">BW730_06515</name>
</gene>
<dbReference type="Gene3D" id="3.20.20.80">
    <property type="entry name" value="Glycosidases"/>
    <property type="match status" value="1"/>
</dbReference>
<dbReference type="PANTHER" id="PTHR43651">
    <property type="entry name" value="1,4-ALPHA-GLUCAN-BRANCHING ENZYME"/>
    <property type="match status" value="1"/>
</dbReference>
<dbReference type="Gene3D" id="1.10.10.760">
    <property type="entry name" value="E-set domains of sugar-utilizing enzymes"/>
    <property type="match status" value="1"/>
</dbReference>
<feature type="active site" description="Proton donor" evidence="15">
    <location>
        <position position="281"/>
    </location>
</feature>
<evidence type="ECO:0000256" key="3">
    <source>
        <dbReference type="ARBA" id="ARBA00008061"/>
    </source>
</evidence>
<accession>A0A1Q2CMC5</accession>
<dbReference type="PIRSF" id="PIRSF006337">
    <property type="entry name" value="Trehalose_TreZ"/>
    <property type="match status" value="1"/>
</dbReference>
<dbReference type="Proteomes" id="UP000188145">
    <property type="component" value="Chromosome"/>
</dbReference>
<feature type="domain" description="Glycosyl hydrolase family 13 catalytic" evidence="18">
    <location>
        <begin position="98"/>
        <end position="498"/>
    </location>
</feature>
<proteinExistence type="inferred from homology"/>
<dbReference type="SUPFAM" id="SSF51445">
    <property type="entry name" value="(Trans)glycosidases"/>
    <property type="match status" value="1"/>
</dbReference>
<evidence type="ECO:0000256" key="13">
    <source>
        <dbReference type="NCBIfam" id="TIGR02402"/>
    </source>
</evidence>
<evidence type="ECO:0000256" key="14">
    <source>
        <dbReference type="PIRNR" id="PIRNR006337"/>
    </source>
</evidence>
<dbReference type="STRING" id="1332264.BW730_06515"/>
<comment type="catalytic activity">
    <reaction evidence="12 14">
        <text>hydrolysis of (1-&gt;4)-alpha-D-glucosidic linkage in 4-alpha-D-[(1-&gt;4)-alpha-D-glucanosyl]n trehalose to yield trehalose and (1-&gt;4)-alpha-D-glucan.</text>
        <dbReference type="EC" id="3.2.1.141"/>
    </reaction>
</comment>
<evidence type="ECO:0000259" key="18">
    <source>
        <dbReference type="SMART" id="SM00642"/>
    </source>
</evidence>
<dbReference type="SMART" id="SM00642">
    <property type="entry name" value="Aamy"/>
    <property type="match status" value="1"/>
</dbReference>
<dbReference type="UniPathway" id="UPA00299"/>
<feature type="binding site" evidence="16">
    <location>
        <begin position="242"/>
        <end position="247"/>
    </location>
    <ligand>
        <name>substrate</name>
    </ligand>
</feature>
<evidence type="ECO:0000313" key="20">
    <source>
        <dbReference type="Proteomes" id="UP000188145"/>
    </source>
</evidence>
<dbReference type="GO" id="GO:0033942">
    <property type="term" value="F:4-alpha-D-(1-&gt;4)-alpha-D-glucanotrehalose trehalohydrolase activity"/>
    <property type="evidence" value="ECO:0007669"/>
    <property type="project" value="UniProtKB-EC"/>
</dbReference>
<dbReference type="InterPro" id="IPR014756">
    <property type="entry name" value="Ig_E-set"/>
</dbReference>
<dbReference type="EC" id="3.2.1.141" evidence="4 13"/>
<keyword evidence="20" id="KW-1185">Reference proteome</keyword>
<comment type="pathway">
    <text evidence="2 14">Glycan biosynthesis; trehalose biosynthesis.</text>
</comment>
<dbReference type="PANTHER" id="PTHR43651:SF11">
    <property type="entry name" value="MALTO-OLIGOSYLTREHALOSE TREHALOHYDROLASE"/>
    <property type="match status" value="1"/>
</dbReference>
<dbReference type="RefSeq" id="WP_145952752.1">
    <property type="nucleotide sequence ID" value="NZ_CP019606.1"/>
</dbReference>